<feature type="region of interest" description="Disordered" evidence="1">
    <location>
        <begin position="205"/>
        <end position="285"/>
    </location>
</feature>
<evidence type="ECO:0000256" key="1">
    <source>
        <dbReference type="SAM" id="MobiDB-lite"/>
    </source>
</evidence>
<feature type="compositionally biased region" description="Pro residues" evidence="1">
    <location>
        <begin position="95"/>
        <end position="115"/>
    </location>
</feature>
<reference evidence="3" key="1">
    <citation type="submission" date="2016-10" db="EMBL/GenBank/DDBJ databases">
        <authorList>
            <person name="Varghese N."/>
            <person name="Submissions S."/>
        </authorList>
    </citation>
    <scope>NUCLEOTIDE SEQUENCE [LARGE SCALE GENOMIC DNA]</scope>
    <source>
        <strain evidence="3">DSM 45237</strain>
    </source>
</reference>
<name>A0A1H5JYF9_9ACTN</name>
<dbReference type="STRING" id="561176.SAMN04488561_1780"/>
<organism evidence="2 3">
    <name type="scientific">Jiangella alba</name>
    <dbReference type="NCBI Taxonomy" id="561176"/>
    <lineage>
        <taxon>Bacteria</taxon>
        <taxon>Bacillati</taxon>
        <taxon>Actinomycetota</taxon>
        <taxon>Actinomycetes</taxon>
        <taxon>Jiangellales</taxon>
        <taxon>Jiangellaceae</taxon>
        <taxon>Jiangella</taxon>
    </lineage>
</organism>
<evidence type="ECO:0000313" key="2">
    <source>
        <dbReference type="EMBL" id="SEE56961.1"/>
    </source>
</evidence>
<feature type="compositionally biased region" description="Basic and acidic residues" evidence="1">
    <location>
        <begin position="247"/>
        <end position="259"/>
    </location>
</feature>
<evidence type="ECO:0000313" key="3">
    <source>
        <dbReference type="Proteomes" id="UP000181980"/>
    </source>
</evidence>
<keyword evidence="3" id="KW-1185">Reference proteome</keyword>
<dbReference type="AlphaFoldDB" id="A0A1H5JYF9"/>
<feature type="compositionally biased region" description="Basic residues" evidence="1">
    <location>
        <begin position="273"/>
        <end position="285"/>
    </location>
</feature>
<feature type="compositionally biased region" description="Low complexity" evidence="1">
    <location>
        <begin position="158"/>
        <end position="168"/>
    </location>
</feature>
<feature type="compositionally biased region" description="Basic and acidic residues" evidence="1">
    <location>
        <begin position="125"/>
        <end position="141"/>
    </location>
</feature>
<feature type="region of interest" description="Disordered" evidence="1">
    <location>
        <begin position="30"/>
        <end position="171"/>
    </location>
</feature>
<dbReference type="EMBL" id="FNUC01000003">
    <property type="protein sequence ID" value="SEE56961.1"/>
    <property type="molecule type" value="Genomic_DNA"/>
</dbReference>
<accession>A0A1H5JYF9</accession>
<sequence>MGGGCELGGDVRGFRRRWRMGTGRGCCWADGVASAAGWGPLEPADARRGGRRAFGPCRTHEDGPGPRNPATPAGRRGRPRGRRAVPDPPRRPGPRRNPPTPPGRPKSPRAVPDPPGRAGAPPEPAHADRAAEGPRAVAEHVHVRRAGRTVPARTAGARRGVPGVSRPGRPVDARMECAGIWRREPGPPAAAIEAAGVHREALRLVEASPVRSGNAEARRDAPGPRRPGSVGARRDTPGHARTRRGERRGERGGGKDRRAQWSRRRFTWAERGRRGRRPSNRRRIR</sequence>
<gene>
    <name evidence="2" type="ORF">SAMN04488561_1780</name>
</gene>
<proteinExistence type="predicted"/>
<dbReference type="Proteomes" id="UP000181980">
    <property type="component" value="Unassembled WGS sequence"/>
</dbReference>
<protein>
    <submittedName>
        <fullName evidence="2">Uncharacterized protein</fullName>
    </submittedName>
</protein>